<organism evidence="2 3">
    <name type="scientific">Massilia oculi</name>
    <dbReference type="NCBI Taxonomy" id="945844"/>
    <lineage>
        <taxon>Bacteria</taxon>
        <taxon>Pseudomonadati</taxon>
        <taxon>Pseudomonadota</taxon>
        <taxon>Betaproteobacteria</taxon>
        <taxon>Burkholderiales</taxon>
        <taxon>Oxalobacteraceae</taxon>
        <taxon>Telluria group</taxon>
        <taxon>Massilia</taxon>
    </lineage>
</organism>
<dbReference type="KEGG" id="mtim:DIR46_20325"/>
<name>A0A2S2DN87_9BURK</name>
<evidence type="ECO:0000256" key="1">
    <source>
        <dbReference type="SAM" id="Phobius"/>
    </source>
</evidence>
<evidence type="ECO:0000313" key="2">
    <source>
        <dbReference type="EMBL" id="AWL06549.1"/>
    </source>
</evidence>
<keyword evidence="3" id="KW-1185">Reference proteome</keyword>
<keyword evidence="1" id="KW-0472">Membrane</keyword>
<keyword evidence="1" id="KW-1133">Transmembrane helix</keyword>
<sequence>MPGVQLDIYYVTIIHSPAIFRRTIMSRRPMTWTAVHLALASAATWFLLESGALSSALLFSFH</sequence>
<accession>A0A2S2DN87</accession>
<dbReference type="Proteomes" id="UP000245820">
    <property type="component" value="Chromosome"/>
</dbReference>
<keyword evidence="1" id="KW-0812">Transmembrane</keyword>
<proteinExistence type="predicted"/>
<gene>
    <name evidence="2" type="ORF">DIR46_20325</name>
</gene>
<reference evidence="2 3" key="1">
    <citation type="submission" date="2018-05" db="EMBL/GenBank/DDBJ databases">
        <title>Complete genome sequence of Massilia oculi sp. nov. CCUG 43427T (=DSM 26321T), the type strain of M. oculi, and comparison with genome sequences of other Massilia strains.</title>
        <authorList>
            <person name="Zhu B."/>
        </authorList>
    </citation>
    <scope>NUCLEOTIDE SEQUENCE [LARGE SCALE GENOMIC DNA]</scope>
    <source>
        <strain evidence="2 3">CCUG 43427</strain>
    </source>
</reference>
<dbReference type="EMBL" id="CP029343">
    <property type="protein sequence ID" value="AWL06549.1"/>
    <property type="molecule type" value="Genomic_DNA"/>
</dbReference>
<dbReference type="AlphaFoldDB" id="A0A2S2DN87"/>
<evidence type="ECO:0000313" key="3">
    <source>
        <dbReference type="Proteomes" id="UP000245820"/>
    </source>
</evidence>
<feature type="transmembrane region" description="Helical" evidence="1">
    <location>
        <begin position="30"/>
        <end position="48"/>
    </location>
</feature>
<protein>
    <submittedName>
        <fullName evidence="2">Uncharacterized protein</fullName>
    </submittedName>
</protein>